<feature type="compositionally biased region" description="Basic and acidic residues" evidence="1">
    <location>
        <begin position="1"/>
        <end position="17"/>
    </location>
</feature>
<gene>
    <name evidence="2" type="ORF">BTUL_0013g00270</name>
</gene>
<feature type="compositionally biased region" description="Low complexity" evidence="1">
    <location>
        <begin position="96"/>
        <end position="122"/>
    </location>
</feature>
<feature type="compositionally biased region" description="Basic residues" evidence="1">
    <location>
        <begin position="171"/>
        <end position="180"/>
    </location>
</feature>
<evidence type="ECO:0000256" key="1">
    <source>
        <dbReference type="SAM" id="MobiDB-lite"/>
    </source>
</evidence>
<sequence length="215" mass="23064">MTLTEEERKKARRDAKGRTISSPIGVKASTTLREGSSSYMRDTNDPTQQPPRNPNASLNYTGHPSTPGPSTGHGNPNLAPQGPPRSFPNNPHQLNQAAARPAPYQQPAMYTSSAGQSSATGGRPRSQDHTSSTQRNSGNHNSSRPSSSHSNASSVDNGTTTISQRGSRGSRGSHRSHRSRGSRDSTDSHSSTASSLDRDPFEYDGPKYRELLKKG</sequence>
<dbReference type="OrthoDB" id="3564146at2759"/>
<organism evidence="2 3">
    <name type="scientific">Botrytis tulipae</name>
    <dbReference type="NCBI Taxonomy" id="87230"/>
    <lineage>
        <taxon>Eukaryota</taxon>
        <taxon>Fungi</taxon>
        <taxon>Dikarya</taxon>
        <taxon>Ascomycota</taxon>
        <taxon>Pezizomycotina</taxon>
        <taxon>Leotiomycetes</taxon>
        <taxon>Helotiales</taxon>
        <taxon>Sclerotiniaceae</taxon>
        <taxon>Botrytis</taxon>
    </lineage>
</organism>
<keyword evidence="3" id="KW-1185">Reference proteome</keyword>
<evidence type="ECO:0000313" key="3">
    <source>
        <dbReference type="Proteomes" id="UP000297777"/>
    </source>
</evidence>
<feature type="compositionally biased region" description="Low complexity" evidence="1">
    <location>
        <begin position="136"/>
        <end position="167"/>
    </location>
</feature>
<name>A0A4Z1F076_9HELO</name>
<feature type="compositionally biased region" description="Polar residues" evidence="1">
    <location>
        <begin position="28"/>
        <end position="47"/>
    </location>
</feature>
<feature type="compositionally biased region" description="Polar residues" evidence="1">
    <location>
        <begin position="54"/>
        <end position="74"/>
    </location>
</feature>
<comment type="caution">
    <text evidence="2">The sequence shown here is derived from an EMBL/GenBank/DDBJ whole genome shotgun (WGS) entry which is preliminary data.</text>
</comment>
<proteinExistence type="predicted"/>
<protein>
    <submittedName>
        <fullName evidence="2">Uncharacterized protein</fullName>
    </submittedName>
</protein>
<feature type="compositionally biased region" description="Basic and acidic residues" evidence="1">
    <location>
        <begin position="196"/>
        <end position="215"/>
    </location>
</feature>
<dbReference type="AlphaFoldDB" id="A0A4Z1F076"/>
<dbReference type="EMBL" id="PQXH01000013">
    <property type="protein sequence ID" value="TGO17954.1"/>
    <property type="molecule type" value="Genomic_DNA"/>
</dbReference>
<accession>A0A4Z1F076</accession>
<reference evidence="2 3" key="1">
    <citation type="submission" date="2017-12" db="EMBL/GenBank/DDBJ databases">
        <title>Comparative genomics of Botrytis spp.</title>
        <authorList>
            <person name="Valero-Jimenez C.A."/>
            <person name="Tapia P."/>
            <person name="Veloso J."/>
            <person name="Silva-Moreno E."/>
            <person name="Staats M."/>
            <person name="Valdes J.H."/>
            <person name="Van Kan J.A.L."/>
        </authorList>
    </citation>
    <scope>NUCLEOTIDE SEQUENCE [LARGE SCALE GENOMIC DNA]</scope>
    <source>
        <strain evidence="2 3">Bt9001</strain>
    </source>
</reference>
<dbReference type="Proteomes" id="UP000297777">
    <property type="component" value="Unassembled WGS sequence"/>
</dbReference>
<evidence type="ECO:0000313" key="2">
    <source>
        <dbReference type="EMBL" id="TGO17954.1"/>
    </source>
</evidence>
<feature type="region of interest" description="Disordered" evidence="1">
    <location>
        <begin position="1"/>
        <end position="215"/>
    </location>
</feature>